<proteinExistence type="predicted"/>
<protein>
    <submittedName>
        <fullName evidence="1">Uncharacterized protein</fullName>
    </submittedName>
</protein>
<sequence length="103" mass="12483">MKDKNTNKCFDRASCSWDCKPRITGLIHDPVEESEAYLSIETELEEKLRSYFSDKKIDSGNWFRTPVSCFEYWQVMKRFLWEDYRIEWRSPVELNPTIFKDDL</sequence>
<evidence type="ECO:0000313" key="1">
    <source>
        <dbReference type="EMBL" id="MRY94389.1"/>
    </source>
</evidence>
<gene>
    <name evidence="1" type="ORF">GKD67_14385</name>
</gene>
<comment type="caution">
    <text evidence="1">The sequence shown here is derived from an EMBL/GenBank/DDBJ whole genome shotgun (WGS) entry which is preliminary data.</text>
</comment>
<evidence type="ECO:0000313" key="2">
    <source>
        <dbReference type="Proteomes" id="UP000461276"/>
    </source>
</evidence>
<accession>A0A7K0GXN4</accession>
<name>A0A7K0GXN4_PARDI</name>
<dbReference type="RefSeq" id="WP_122132132.1">
    <property type="nucleotide sequence ID" value="NZ_CP103079.1"/>
</dbReference>
<dbReference type="Proteomes" id="UP000461276">
    <property type="component" value="Unassembled WGS sequence"/>
</dbReference>
<organism evidence="1 2">
    <name type="scientific">Parabacteroides distasonis</name>
    <dbReference type="NCBI Taxonomy" id="823"/>
    <lineage>
        <taxon>Bacteria</taxon>
        <taxon>Pseudomonadati</taxon>
        <taxon>Bacteroidota</taxon>
        <taxon>Bacteroidia</taxon>
        <taxon>Bacteroidales</taxon>
        <taxon>Tannerellaceae</taxon>
        <taxon>Parabacteroides</taxon>
    </lineage>
</organism>
<reference evidence="1 2" key="1">
    <citation type="journal article" date="2019" name="Nat. Med.">
        <title>A library of human gut bacterial isolates paired with longitudinal multiomics data enables mechanistic microbiome research.</title>
        <authorList>
            <person name="Poyet M."/>
            <person name="Groussin M."/>
            <person name="Gibbons S.M."/>
            <person name="Avila-Pacheco J."/>
            <person name="Jiang X."/>
            <person name="Kearney S.M."/>
            <person name="Perrotta A.R."/>
            <person name="Berdy B."/>
            <person name="Zhao S."/>
            <person name="Lieberman T.D."/>
            <person name="Swanson P.K."/>
            <person name="Smith M."/>
            <person name="Roesemann S."/>
            <person name="Alexander J.E."/>
            <person name="Rich S.A."/>
            <person name="Livny J."/>
            <person name="Vlamakis H."/>
            <person name="Clish C."/>
            <person name="Bullock K."/>
            <person name="Deik A."/>
            <person name="Scott J."/>
            <person name="Pierce K.A."/>
            <person name="Xavier R.J."/>
            <person name="Alm E.J."/>
        </authorList>
    </citation>
    <scope>NUCLEOTIDE SEQUENCE [LARGE SCALE GENOMIC DNA]</scope>
    <source>
        <strain evidence="1 2">BIOML-A9</strain>
    </source>
</reference>
<dbReference type="AlphaFoldDB" id="A0A7K0GXN4"/>
<dbReference type="EMBL" id="WKMY01000010">
    <property type="protein sequence ID" value="MRY94389.1"/>
    <property type="molecule type" value="Genomic_DNA"/>
</dbReference>